<evidence type="ECO:0000313" key="2">
    <source>
        <dbReference type="EMBL" id="BFP69391.1"/>
    </source>
</evidence>
<name>A0AB33KYD5_9FLAO</name>
<evidence type="ECO:0000256" key="1">
    <source>
        <dbReference type="SAM" id="MobiDB-lite"/>
    </source>
</evidence>
<dbReference type="AlphaFoldDB" id="A0AB33KYD5"/>
<reference evidence="2" key="1">
    <citation type="submission" date="2024-08" db="EMBL/GenBank/DDBJ databases">
        <title>Whole genome sequence of Tenacibaculum sp. strain pbs-1 associated with black-spot shell disease in Akoya pearl oysters.</title>
        <authorList>
            <person name="Sakatoku A."/>
            <person name="Suzuki T."/>
            <person name="Hatano K."/>
            <person name="Seki M."/>
            <person name="Tanaka D."/>
            <person name="Nakamura S."/>
            <person name="Suzuki N."/>
            <person name="Isshiki T."/>
        </authorList>
    </citation>
    <scope>NUCLEOTIDE SEQUENCE</scope>
    <source>
        <strain evidence="2">Pbs-1</strain>
    </source>
</reference>
<feature type="region of interest" description="Disordered" evidence="1">
    <location>
        <begin position="1"/>
        <end position="22"/>
    </location>
</feature>
<sequence>MGKPLNKANQKQINGGGLSDCSTYSGPYCYSDVESNCGSCLEYKALPEEHKPCVLVDYYCEVQ</sequence>
<protein>
    <recommendedName>
        <fullName evidence="3">Bacteriocin</fullName>
    </recommendedName>
</protein>
<dbReference type="EMBL" id="AP035888">
    <property type="protein sequence ID" value="BFP69391.1"/>
    <property type="molecule type" value="Genomic_DNA"/>
</dbReference>
<organism evidence="2">
    <name type="scientific">Tenacibaculum sp. Pbs-1</name>
    <dbReference type="NCBI Taxonomy" id="3238748"/>
    <lineage>
        <taxon>Bacteria</taxon>
        <taxon>Pseudomonadati</taxon>
        <taxon>Bacteroidota</taxon>
        <taxon>Flavobacteriia</taxon>
        <taxon>Flavobacteriales</taxon>
        <taxon>Flavobacteriaceae</taxon>
        <taxon>Tenacibaculum</taxon>
    </lineage>
</organism>
<accession>A0AB33KYD5</accession>
<gene>
    <name evidence="2" type="ORF">Pbs1_27340</name>
</gene>
<proteinExistence type="predicted"/>
<evidence type="ECO:0008006" key="3">
    <source>
        <dbReference type="Google" id="ProtNLM"/>
    </source>
</evidence>